<dbReference type="SMART" id="SM00878">
    <property type="entry name" value="Biotin_carb_C"/>
    <property type="match status" value="1"/>
</dbReference>
<dbReference type="InterPro" id="IPR011053">
    <property type="entry name" value="Single_hybrid_motif"/>
</dbReference>
<reference evidence="12 13" key="1">
    <citation type="submission" date="2023-06" db="EMBL/GenBank/DDBJ databases">
        <authorList>
            <person name="Yushchuk O."/>
            <person name="Binda E."/>
            <person name="Ruckert-Reed C."/>
            <person name="Fedorenko V."/>
            <person name="Kalinowski J."/>
            <person name="Marinelli F."/>
        </authorList>
    </citation>
    <scope>NUCLEOTIDE SEQUENCE [LARGE SCALE GENOMIC DNA]</scope>
    <source>
        <strain evidence="12 13">NRRL 3884</strain>
    </source>
</reference>
<name>A0ABY8WDH5_9ACTN</name>
<dbReference type="InterPro" id="IPR050856">
    <property type="entry name" value="Biotin_carboxylase_complex"/>
</dbReference>
<dbReference type="PROSITE" id="PS50968">
    <property type="entry name" value="BIOTINYL_LIPOYL"/>
    <property type="match status" value="1"/>
</dbReference>
<feature type="domain" description="Lipoyl-binding" evidence="9">
    <location>
        <begin position="505"/>
        <end position="582"/>
    </location>
</feature>
<evidence type="ECO:0000256" key="5">
    <source>
        <dbReference type="ARBA" id="ARBA00022840"/>
    </source>
</evidence>
<dbReference type="InterPro" id="IPR011054">
    <property type="entry name" value="Rudment_hybrid_motif"/>
</dbReference>
<keyword evidence="13" id="KW-1185">Reference proteome</keyword>
<dbReference type="Pfam" id="PF00289">
    <property type="entry name" value="Biotin_carb_N"/>
    <property type="match status" value="1"/>
</dbReference>
<keyword evidence="3" id="KW-0436">Ligase</keyword>
<dbReference type="PANTHER" id="PTHR18866:SF33">
    <property type="entry name" value="METHYLCROTONOYL-COA CARBOXYLASE SUBUNIT ALPHA, MITOCHONDRIAL-RELATED"/>
    <property type="match status" value="1"/>
</dbReference>
<dbReference type="Gene3D" id="3.30.470.20">
    <property type="entry name" value="ATP-grasp fold, B domain"/>
    <property type="match status" value="1"/>
</dbReference>
<keyword evidence="4 7" id="KW-0547">Nucleotide-binding</keyword>
<dbReference type="InterPro" id="IPR013815">
    <property type="entry name" value="ATP_grasp_subdomain_1"/>
</dbReference>
<dbReference type="SUPFAM" id="SSF52440">
    <property type="entry name" value="PreATP-grasp domain"/>
    <property type="match status" value="1"/>
</dbReference>
<evidence type="ECO:0000256" key="6">
    <source>
        <dbReference type="ARBA" id="ARBA00023267"/>
    </source>
</evidence>
<dbReference type="RefSeq" id="WP_284917229.1">
    <property type="nucleotide sequence ID" value="NZ_CP126980.1"/>
</dbReference>
<protein>
    <recommendedName>
        <fullName evidence="2">biotin carboxylase</fullName>
        <ecNumber evidence="2">6.3.4.14</ecNumber>
    </recommendedName>
</protein>
<evidence type="ECO:0000256" key="2">
    <source>
        <dbReference type="ARBA" id="ARBA00013263"/>
    </source>
</evidence>
<accession>A0ABY8WDH5</accession>
<dbReference type="Gene3D" id="2.40.50.100">
    <property type="match status" value="1"/>
</dbReference>
<dbReference type="EC" id="6.3.4.14" evidence="2"/>
<dbReference type="Gene3D" id="3.40.50.20">
    <property type="match status" value="1"/>
</dbReference>
<dbReference type="InterPro" id="IPR005479">
    <property type="entry name" value="CPAse_ATP-bd"/>
</dbReference>
<keyword evidence="5 7" id="KW-0067">ATP-binding</keyword>
<dbReference type="InterPro" id="IPR011761">
    <property type="entry name" value="ATP-grasp"/>
</dbReference>
<evidence type="ECO:0000256" key="4">
    <source>
        <dbReference type="ARBA" id="ARBA00022741"/>
    </source>
</evidence>
<dbReference type="InterPro" id="IPR000089">
    <property type="entry name" value="Biotin_lipoyl"/>
</dbReference>
<organism evidence="12 13">
    <name type="scientific">Actinoplanes oblitus</name>
    <dbReference type="NCBI Taxonomy" id="3040509"/>
    <lineage>
        <taxon>Bacteria</taxon>
        <taxon>Bacillati</taxon>
        <taxon>Actinomycetota</taxon>
        <taxon>Actinomycetes</taxon>
        <taxon>Micromonosporales</taxon>
        <taxon>Micromonosporaceae</taxon>
        <taxon>Actinoplanes</taxon>
    </lineage>
</organism>
<dbReference type="Pfam" id="PF02785">
    <property type="entry name" value="Biotin_carb_C"/>
    <property type="match status" value="1"/>
</dbReference>
<feature type="domain" description="ATP-grasp" evidence="10">
    <location>
        <begin position="119"/>
        <end position="316"/>
    </location>
</feature>
<dbReference type="InterPro" id="IPR016185">
    <property type="entry name" value="PreATP-grasp_dom_sf"/>
</dbReference>
<evidence type="ECO:0000256" key="1">
    <source>
        <dbReference type="ARBA" id="ARBA00001953"/>
    </source>
</evidence>
<dbReference type="PANTHER" id="PTHR18866">
    <property type="entry name" value="CARBOXYLASE:PYRUVATE/ACETYL-COA/PROPIONYL-COA CARBOXYLASE"/>
    <property type="match status" value="1"/>
</dbReference>
<proteinExistence type="predicted"/>
<dbReference type="PROSITE" id="PS50979">
    <property type="entry name" value="BC"/>
    <property type="match status" value="1"/>
</dbReference>
<evidence type="ECO:0000256" key="3">
    <source>
        <dbReference type="ARBA" id="ARBA00022598"/>
    </source>
</evidence>
<dbReference type="InterPro" id="IPR005482">
    <property type="entry name" value="Biotin_COase_C"/>
</dbReference>
<evidence type="ECO:0000259" key="9">
    <source>
        <dbReference type="PROSITE" id="PS50968"/>
    </source>
</evidence>
<evidence type="ECO:0000256" key="7">
    <source>
        <dbReference type="PROSITE-ProRule" id="PRU00409"/>
    </source>
</evidence>
<dbReference type="Pfam" id="PF00364">
    <property type="entry name" value="Biotin_lipoyl"/>
    <property type="match status" value="1"/>
</dbReference>
<dbReference type="InterPro" id="IPR005481">
    <property type="entry name" value="BC-like_N"/>
</dbReference>
<dbReference type="PROSITE" id="PS00867">
    <property type="entry name" value="CPSASE_2"/>
    <property type="match status" value="1"/>
</dbReference>
<evidence type="ECO:0000313" key="12">
    <source>
        <dbReference type="EMBL" id="WIM95921.1"/>
    </source>
</evidence>
<dbReference type="CDD" id="cd06850">
    <property type="entry name" value="biotinyl_domain"/>
    <property type="match status" value="1"/>
</dbReference>
<dbReference type="PROSITE" id="PS00188">
    <property type="entry name" value="BIOTIN"/>
    <property type="match status" value="1"/>
</dbReference>
<evidence type="ECO:0000259" key="10">
    <source>
        <dbReference type="PROSITE" id="PS50975"/>
    </source>
</evidence>
<evidence type="ECO:0000259" key="11">
    <source>
        <dbReference type="PROSITE" id="PS50979"/>
    </source>
</evidence>
<keyword evidence="6" id="KW-0092">Biotin</keyword>
<dbReference type="SUPFAM" id="SSF56059">
    <property type="entry name" value="Glutathione synthetase ATP-binding domain-like"/>
    <property type="match status" value="1"/>
</dbReference>
<sequence length="583" mass="61856">MRKILIANRGEIALRVIRACKDAGLTSVAVYADSDRDAPHARLADEAYALDGETAADTYLRIDKLIEVARRSGADAVHPGYGFLSENAEFAQAVRENDLTWIGPSPQAIRDLGDKVTARHIAQRAGAPLVPGTPEPVADAAEIVAFATEHGLPVAIKAAFGGGGRGLKVARTIEEIPALFESATREAVAAFGRGECFVERYLDRPRHVEAQVIADTHGNVVVVGTRDCSLQRRHQKLVEEAPAPFLSDEQRAKIHESAKAICREAGYYGAGTVEYLVGQDGTISFLEVNTRLQVEHPVSEETTGIDLVREQFRIAAGERLAITEDPEPRGHAIEFRINGEDAGRGFLPAPGTVTALTWPAGPGVRVDSGVEQGSVIGGNFDSMLAKIIVTGATREQALERARRVLDETVIEGIATVLPFHRAVIRDPAFTSEPFTVHTRWIETEWVNEVAPSAPPASADGETAERETVVVEVGGRRIEVRLPKNLISGTPGAPSPKRPAARSRGGATSAAAGGDSLTAPMQGTIVKVAAQNGDQVNEGDVIVVVEAMKMEQPLPAHKSGTVAGLSLEVGATVTAGAVICTIEG</sequence>
<gene>
    <name evidence="12" type="ORF">ACTOB_008062</name>
</gene>
<dbReference type="SUPFAM" id="SSF51230">
    <property type="entry name" value="Single hybrid motif"/>
    <property type="match status" value="1"/>
</dbReference>
<feature type="domain" description="Biotin carboxylation" evidence="11">
    <location>
        <begin position="1"/>
        <end position="444"/>
    </location>
</feature>
<evidence type="ECO:0000256" key="8">
    <source>
        <dbReference type="SAM" id="MobiDB-lite"/>
    </source>
</evidence>
<dbReference type="PROSITE" id="PS50975">
    <property type="entry name" value="ATP_GRASP"/>
    <property type="match status" value="1"/>
</dbReference>
<dbReference type="SUPFAM" id="SSF51246">
    <property type="entry name" value="Rudiment single hybrid motif"/>
    <property type="match status" value="1"/>
</dbReference>
<comment type="cofactor">
    <cofactor evidence="1">
        <name>biotin</name>
        <dbReference type="ChEBI" id="CHEBI:57586"/>
    </cofactor>
</comment>
<dbReference type="EMBL" id="CP126980">
    <property type="protein sequence ID" value="WIM95921.1"/>
    <property type="molecule type" value="Genomic_DNA"/>
</dbReference>
<dbReference type="Proteomes" id="UP001240150">
    <property type="component" value="Chromosome"/>
</dbReference>
<dbReference type="Pfam" id="PF02786">
    <property type="entry name" value="CPSase_L_D2"/>
    <property type="match status" value="1"/>
</dbReference>
<dbReference type="Gene3D" id="3.30.1490.20">
    <property type="entry name" value="ATP-grasp fold, A domain"/>
    <property type="match status" value="1"/>
</dbReference>
<feature type="region of interest" description="Disordered" evidence="8">
    <location>
        <begin position="482"/>
        <end position="515"/>
    </location>
</feature>
<feature type="compositionally biased region" description="Low complexity" evidence="8">
    <location>
        <begin position="501"/>
        <end position="513"/>
    </location>
</feature>
<dbReference type="InterPro" id="IPR011764">
    <property type="entry name" value="Biotin_carboxylation_dom"/>
</dbReference>
<evidence type="ECO:0000313" key="13">
    <source>
        <dbReference type="Proteomes" id="UP001240150"/>
    </source>
</evidence>
<dbReference type="InterPro" id="IPR001882">
    <property type="entry name" value="Biotin_BS"/>
</dbReference>